<dbReference type="GO" id="GO:0008477">
    <property type="term" value="F:purine nucleosidase activity"/>
    <property type="evidence" value="ECO:0007669"/>
    <property type="project" value="TreeGrafter"/>
</dbReference>
<dbReference type="AlphaFoldDB" id="A0A7G9B4A8"/>
<evidence type="ECO:0000313" key="5">
    <source>
        <dbReference type="Proteomes" id="UP000515960"/>
    </source>
</evidence>
<organism evidence="4 5">
    <name type="scientific">Oscillibacter hominis</name>
    <dbReference type="NCBI Taxonomy" id="2763056"/>
    <lineage>
        <taxon>Bacteria</taxon>
        <taxon>Bacillati</taxon>
        <taxon>Bacillota</taxon>
        <taxon>Clostridia</taxon>
        <taxon>Eubacteriales</taxon>
        <taxon>Oscillospiraceae</taxon>
        <taxon>Oscillibacter</taxon>
    </lineage>
</organism>
<protein>
    <submittedName>
        <fullName evidence="4">Nucleoside hydrolase</fullName>
    </submittedName>
</protein>
<evidence type="ECO:0000256" key="2">
    <source>
        <dbReference type="ARBA" id="ARBA00023295"/>
    </source>
</evidence>
<accession>A0A7G9B4A8</accession>
<dbReference type="RefSeq" id="WP_187332990.1">
    <property type="nucleotide sequence ID" value="NZ_CP060490.1"/>
</dbReference>
<dbReference type="PROSITE" id="PS01247">
    <property type="entry name" value="IUNH"/>
    <property type="match status" value="1"/>
</dbReference>
<dbReference type="InterPro" id="IPR001910">
    <property type="entry name" value="Inosine/uridine_hydrolase_dom"/>
</dbReference>
<dbReference type="GO" id="GO:0045437">
    <property type="term" value="F:uridine nucleosidase activity"/>
    <property type="evidence" value="ECO:0007669"/>
    <property type="project" value="UniProtKB-ARBA"/>
</dbReference>
<gene>
    <name evidence="4" type="ORF">H8790_13275</name>
</gene>
<dbReference type="InterPro" id="IPR023186">
    <property type="entry name" value="IUNH"/>
</dbReference>
<dbReference type="GO" id="GO:0005829">
    <property type="term" value="C:cytosol"/>
    <property type="evidence" value="ECO:0007669"/>
    <property type="project" value="TreeGrafter"/>
</dbReference>
<evidence type="ECO:0000256" key="1">
    <source>
        <dbReference type="ARBA" id="ARBA00022801"/>
    </source>
</evidence>
<dbReference type="Proteomes" id="UP000515960">
    <property type="component" value="Chromosome"/>
</dbReference>
<dbReference type="SUPFAM" id="SSF53590">
    <property type="entry name" value="Nucleoside hydrolase"/>
    <property type="match status" value="1"/>
</dbReference>
<feature type="domain" description="Inosine/uridine-preferring nucleoside hydrolase" evidence="3">
    <location>
        <begin position="7"/>
        <end position="299"/>
    </location>
</feature>
<dbReference type="InterPro" id="IPR015910">
    <property type="entry name" value="I/U_nuclsd_hydro_CS"/>
</dbReference>
<reference evidence="4 5" key="1">
    <citation type="submission" date="2020-08" db="EMBL/GenBank/DDBJ databases">
        <authorList>
            <person name="Liu C."/>
            <person name="Sun Q."/>
        </authorList>
    </citation>
    <scope>NUCLEOTIDE SEQUENCE [LARGE SCALE GENOMIC DNA]</scope>
    <source>
        <strain evidence="4 5">NSJ-62</strain>
    </source>
</reference>
<keyword evidence="2" id="KW-0326">Glycosidase</keyword>
<evidence type="ECO:0000259" key="3">
    <source>
        <dbReference type="Pfam" id="PF01156"/>
    </source>
</evidence>
<keyword evidence="1 4" id="KW-0378">Hydrolase</keyword>
<dbReference type="CDD" id="cd02651">
    <property type="entry name" value="nuc_hydro_IU_UC_XIUA"/>
    <property type="match status" value="1"/>
</dbReference>
<dbReference type="KEGG" id="ohi:H8790_13275"/>
<dbReference type="PANTHER" id="PTHR12304:SF4">
    <property type="entry name" value="URIDINE NUCLEOSIDASE"/>
    <property type="match status" value="1"/>
</dbReference>
<sequence>MKQRIPVILDGDPGHDDAIAWVLARSSPRLDILAVTSSNGNQTIEKTTYNALRVCTLLGIGAPVARGLPRPLLSEVVSAGNIHGQTGLDGPKLPEPAMALSPLNAVELMAQVLSEAREPVTIVSTGPQTNVAALLLSHPELKPKIGRISLMGGGIAYGNWTPAAEFNILCDPEAAQIVFSSGLPVTMAGLDVTEKALVFPEDFQRIRAVGNHVARVVADWLEFFYQFHRSIGYAGAPVHDAVAVAVLLHPELFETRDLYVEVETCGEYCRGCTVGDLHGRTGRPPNARCILDLDRQGFVDLLVEGAEGYEEVKG</sequence>
<dbReference type="GO" id="GO:0006152">
    <property type="term" value="P:purine nucleoside catabolic process"/>
    <property type="evidence" value="ECO:0007669"/>
    <property type="project" value="TreeGrafter"/>
</dbReference>
<dbReference type="EMBL" id="CP060490">
    <property type="protein sequence ID" value="QNL44389.1"/>
    <property type="molecule type" value="Genomic_DNA"/>
</dbReference>
<dbReference type="InterPro" id="IPR036452">
    <property type="entry name" value="Ribo_hydro-like"/>
</dbReference>
<proteinExistence type="predicted"/>
<name>A0A7G9B4A8_9FIRM</name>
<evidence type="ECO:0000313" key="4">
    <source>
        <dbReference type="EMBL" id="QNL44389.1"/>
    </source>
</evidence>
<dbReference type="Pfam" id="PF01156">
    <property type="entry name" value="IU_nuc_hydro"/>
    <property type="match status" value="1"/>
</dbReference>
<dbReference type="Gene3D" id="3.90.245.10">
    <property type="entry name" value="Ribonucleoside hydrolase-like"/>
    <property type="match status" value="1"/>
</dbReference>
<keyword evidence="5" id="KW-1185">Reference proteome</keyword>
<dbReference type="PANTHER" id="PTHR12304">
    <property type="entry name" value="INOSINE-URIDINE PREFERRING NUCLEOSIDE HYDROLASE"/>
    <property type="match status" value="1"/>
</dbReference>